<accession>A0A2B4SEU2</accession>
<gene>
    <name evidence="6" type="primary">Armc1</name>
    <name evidence="6" type="ORF">AWC38_SpisGene7373</name>
</gene>
<dbReference type="Gene3D" id="1.25.10.10">
    <property type="entry name" value="Leucine-rich Repeat Variant"/>
    <property type="match status" value="1"/>
</dbReference>
<dbReference type="InterPro" id="IPR011989">
    <property type="entry name" value="ARM-like"/>
</dbReference>
<name>A0A2B4SEU2_STYPI</name>
<keyword evidence="3" id="KW-0472">Membrane</keyword>
<dbReference type="EMBL" id="LSMT01000093">
    <property type="protein sequence ID" value="PFX27896.1"/>
    <property type="molecule type" value="Genomic_DNA"/>
</dbReference>
<dbReference type="GO" id="GO:0005741">
    <property type="term" value="C:mitochondrial outer membrane"/>
    <property type="evidence" value="ECO:0007669"/>
    <property type="project" value="UniProtKB-SubCell"/>
</dbReference>
<evidence type="ECO:0000256" key="4">
    <source>
        <dbReference type="ARBA" id="ARBA00023764"/>
    </source>
</evidence>
<dbReference type="OrthoDB" id="17335at2759"/>
<dbReference type="SUPFAM" id="SSF48371">
    <property type="entry name" value="ARM repeat"/>
    <property type="match status" value="1"/>
</dbReference>
<evidence type="ECO:0000313" key="7">
    <source>
        <dbReference type="Proteomes" id="UP000225706"/>
    </source>
</evidence>
<protein>
    <recommendedName>
        <fullName evidence="2">Armadillo repeat-containing protein 1</fullName>
    </recommendedName>
</protein>
<reference evidence="7" key="1">
    <citation type="journal article" date="2017" name="bioRxiv">
        <title>Comparative analysis of the genomes of Stylophora pistillata and Acropora digitifera provides evidence for extensive differences between species of corals.</title>
        <authorList>
            <person name="Voolstra C.R."/>
            <person name="Li Y."/>
            <person name="Liew Y.J."/>
            <person name="Baumgarten S."/>
            <person name="Zoccola D."/>
            <person name="Flot J.-F."/>
            <person name="Tambutte S."/>
            <person name="Allemand D."/>
            <person name="Aranda M."/>
        </authorList>
    </citation>
    <scope>NUCLEOTIDE SEQUENCE [LARGE SCALE GENOMIC DNA]</scope>
</reference>
<dbReference type="InterPro" id="IPR016024">
    <property type="entry name" value="ARM-type_fold"/>
</dbReference>
<comment type="caution">
    <text evidence="6">The sequence shown here is derived from an EMBL/GenBank/DDBJ whole genome shotgun (WGS) entry which is preliminary data.</text>
</comment>
<dbReference type="PANTHER" id="PTHR46840">
    <property type="entry name" value="ARMADILLO REPEAT-CONTAINING PROTEIN 1"/>
    <property type="match status" value="1"/>
</dbReference>
<keyword evidence="7" id="KW-1185">Reference proteome</keyword>
<evidence type="ECO:0000256" key="3">
    <source>
        <dbReference type="ARBA" id="ARBA00022787"/>
    </source>
</evidence>
<dbReference type="PANTHER" id="PTHR46840:SF2">
    <property type="entry name" value="ARMADILLO REPEAT-CONTAINING PROTEIN 1"/>
    <property type="match status" value="1"/>
</dbReference>
<keyword evidence="3" id="KW-1000">Mitochondrion outer membrane</keyword>
<evidence type="ECO:0000256" key="1">
    <source>
        <dbReference type="ARBA" id="ARBA00004294"/>
    </source>
</evidence>
<comment type="function">
    <text evidence="4">In association with mitochondrial contact site and cristae organizing system (MICOS) complex components and mitochondrial outer membrane sorting assembly machinery (SAM) complex components may regulate mitochondrial dynamics playing a role in determining mitochondrial length, distribution and motility.</text>
</comment>
<dbReference type="InterPro" id="IPR016617">
    <property type="entry name" value="ARMC1"/>
</dbReference>
<dbReference type="AlphaFoldDB" id="A0A2B4SEU2"/>
<evidence type="ECO:0000256" key="2">
    <source>
        <dbReference type="ARBA" id="ARBA00013732"/>
    </source>
</evidence>
<proteinExistence type="predicted"/>
<evidence type="ECO:0000313" key="6">
    <source>
        <dbReference type="EMBL" id="PFX27896.1"/>
    </source>
</evidence>
<comment type="subcellular location">
    <subcellularLocation>
        <location evidence="1">Mitochondrion outer membrane</location>
    </subcellularLocation>
</comment>
<organism evidence="6 7">
    <name type="scientific">Stylophora pistillata</name>
    <name type="common">Smooth cauliflower coral</name>
    <dbReference type="NCBI Taxonomy" id="50429"/>
    <lineage>
        <taxon>Eukaryota</taxon>
        <taxon>Metazoa</taxon>
        <taxon>Cnidaria</taxon>
        <taxon>Anthozoa</taxon>
        <taxon>Hexacorallia</taxon>
        <taxon>Scleractinia</taxon>
        <taxon>Astrocoeniina</taxon>
        <taxon>Pocilloporidae</taxon>
        <taxon>Stylophora</taxon>
    </lineage>
</organism>
<dbReference type="STRING" id="50429.A0A2B4SEU2"/>
<dbReference type="Proteomes" id="UP000225706">
    <property type="component" value="Unassembled WGS sequence"/>
</dbReference>
<comment type="subunit">
    <text evidence="5">Interacts with mitochondrial contact site and cristae organizing system (MICOS) complex components IMMT/MIC60 and MICOS10/MIC10. Interacts with mitochondrial outer membrane sorting assembly machinery (SAM) complex components SAMM50 and MTX1.</text>
</comment>
<evidence type="ECO:0000256" key="5">
    <source>
        <dbReference type="ARBA" id="ARBA00046478"/>
    </source>
</evidence>
<sequence>MSALGVVEHLRNLAADPQNRATIVKDQGCLAGLVLFLDNEDVIVVITALEALKFLSEFQPNRSKMREEIGMVISLKTIMHKEGYHSKAKQLANEVYQNIISSVKTPSSRRASEASQSFFLGNLNKRAKVVTLHIKGLANQVTRKLCEEELLKVKGVISFTFVMNKSRCIVRCKLELTPETLCDTINNTKVLSAQQVIKNERGEEVMLSFGKAPAKSYGRGNSSALPDYLPEDDEDTVISDKAITRVGDDKENGWFSSVTSFFSKTLYW</sequence>
<keyword evidence="3" id="KW-0496">Mitochondrion</keyword>